<sequence length="189" mass="22747">MKYEPIIADRYYHIYNRGNNKQSIFFEEKNYDYFISLIVKYLIPVANIYSYCLIKNHFHILIKTKTDIPNLKISKALSNLFNAYAKAINKAYSRSGSLFQDRFKRKIIENEEYLETLIIYIHLNPRNHKLIEDFRAYRHSSYSKIISTENSFLSKEQIIDLFYDKSNFASVHFQRQEEILELDKNIFLE</sequence>
<dbReference type="STRING" id="241145.SAMN05660776_1155"/>
<organism evidence="2 3">
    <name type="scientific">Salegentibacter holothuriorum</name>
    <dbReference type="NCBI Taxonomy" id="241145"/>
    <lineage>
        <taxon>Bacteria</taxon>
        <taxon>Pseudomonadati</taxon>
        <taxon>Bacteroidota</taxon>
        <taxon>Flavobacteriia</taxon>
        <taxon>Flavobacteriales</taxon>
        <taxon>Flavobacteriaceae</taxon>
        <taxon>Salegentibacter</taxon>
    </lineage>
</organism>
<dbReference type="InterPro" id="IPR002686">
    <property type="entry name" value="Transposase_17"/>
</dbReference>
<name>A0A1T5BFU3_9FLAO</name>
<dbReference type="Proteomes" id="UP000190230">
    <property type="component" value="Unassembled WGS sequence"/>
</dbReference>
<reference evidence="3" key="1">
    <citation type="submission" date="2017-02" db="EMBL/GenBank/DDBJ databases">
        <authorList>
            <person name="Varghese N."/>
            <person name="Submissions S."/>
        </authorList>
    </citation>
    <scope>NUCLEOTIDE SEQUENCE [LARGE SCALE GENOMIC DNA]</scope>
    <source>
        <strain evidence="3">DSM 23405</strain>
    </source>
</reference>
<dbReference type="RefSeq" id="WP_079719771.1">
    <property type="nucleotide sequence ID" value="NZ_FUYY01000002.1"/>
</dbReference>
<evidence type="ECO:0000259" key="1">
    <source>
        <dbReference type="SMART" id="SM01321"/>
    </source>
</evidence>
<dbReference type="EMBL" id="FUYY01000002">
    <property type="protein sequence ID" value="SKB46108.1"/>
    <property type="molecule type" value="Genomic_DNA"/>
</dbReference>
<dbReference type="Pfam" id="PF01797">
    <property type="entry name" value="Y1_Tnp"/>
    <property type="match status" value="1"/>
</dbReference>
<dbReference type="GO" id="GO:0004803">
    <property type="term" value="F:transposase activity"/>
    <property type="evidence" value="ECO:0007669"/>
    <property type="project" value="InterPro"/>
</dbReference>
<dbReference type="SUPFAM" id="SSF143422">
    <property type="entry name" value="Transposase IS200-like"/>
    <property type="match status" value="1"/>
</dbReference>
<dbReference type="Gene3D" id="3.30.70.1290">
    <property type="entry name" value="Transposase IS200-like"/>
    <property type="match status" value="1"/>
</dbReference>
<dbReference type="PANTHER" id="PTHR34322:SF2">
    <property type="entry name" value="TRANSPOSASE IS200-LIKE DOMAIN-CONTAINING PROTEIN"/>
    <property type="match status" value="1"/>
</dbReference>
<proteinExistence type="predicted"/>
<dbReference type="SMART" id="SM01321">
    <property type="entry name" value="Y1_Tnp"/>
    <property type="match status" value="1"/>
</dbReference>
<protein>
    <submittedName>
        <fullName evidence="2">REP element-mobilizing transposase RayT</fullName>
    </submittedName>
</protein>
<dbReference type="InterPro" id="IPR036515">
    <property type="entry name" value="Transposase_17_sf"/>
</dbReference>
<dbReference type="PANTHER" id="PTHR34322">
    <property type="entry name" value="TRANSPOSASE, Y1_TNP DOMAIN-CONTAINING"/>
    <property type="match status" value="1"/>
</dbReference>
<keyword evidence="3" id="KW-1185">Reference proteome</keyword>
<gene>
    <name evidence="2" type="ORF">SAMN05660776_1155</name>
</gene>
<dbReference type="GO" id="GO:0003677">
    <property type="term" value="F:DNA binding"/>
    <property type="evidence" value="ECO:0007669"/>
    <property type="project" value="InterPro"/>
</dbReference>
<feature type="domain" description="Transposase IS200-like" evidence="1">
    <location>
        <begin position="7"/>
        <end position="124"/>
    </location>
</feature>
<dbReference type="AlphaFoldDB" id="A0A1T5BFU3"/>
<evidence type="ECO:0000313" key="2">
    <source>
        <dbReference type="EMBL" id="SKB46108.1"/>
    </source>
</evidence>
<dbReference type="GO" id="GO:0006313">
    <property type="term" value="P:DNA transposition"/>
    <property type="evidence" value="ECO:0007669"/>
    <property type="project" value="InterPro"/>
</dbReference>
<accession>A0A1T5BFU3</accession>
<dbReference type="OrthoDB" id="9788881at2"/>
<evidence type="ECO:0000313" key="3">
    <source>
        <dbReference type="Proteomes" id="UP000190230"/>
    </source>
</evidence>